<evidence type="ECO:0008006" key="4">
    <source>
        <dbReference type="Google" id="ProtNLM"/>
    </source>
</evidence>
<feature type="signal peptide" evidence="1">
    <location>
        <begin position="1"/>
        <end position="27"/>
    </location>
</feature>
<dbReference type="InterPro" id="IPR027417">
    <property type="entry name" value="P-loop_NTPase"/>
</dbReference>
<protein>
    <recommendedName>
        <fullName evidence="4">Sulfotransferase</fullName>
    </recommendedName>
</protein>
<evidence type="ECO:0000313" key="2">
    <source>
        <dbReference type="EMBL" id="CAK9087767.1"/>
    </source>
</evidence>
<organism evidence="2 3">
    <name type="scientific">Durusdinium trenchii</name>
    <dbReference type="NCBI Taxonomy" id="1381693"/>
    <lineage>
        <taxon>Eukaryota</taxon>
        <taxon>Sar</taxon>
        <taxon>Alveolata</taxon>
        <taxon>Dinophyceae</taxon>
        <taxon>Suessiales</taxon>
        <taxon>Symbiodiniaceae</taxon>
        <taxon>Durusdinium</taxon>
    </lineage>
</organism>
<sequence length="411" mass="46477">MTRHAFAFICVAAVVIAISAFLWLSQANHLFCASQGPALEQRVALEQGVAAPQTPQETKCLFPLVIHVGPHKTGTTSFQLFLHEHAEWLRREYGIFVAANETPKAGAYIPCTIKQQHGRKHNVKFANLTRMQELLESIGSMPENSPVILSSEEFSTLLEAEWNDFKSQSAVHFQRCLKIILVHRQGSDLRLSIWNEKNKETISPKWNQSNKPKHSPDPFVISLLSNSQEYDFQQEYLDILKSVFDSIDFVSYDYLNQANYSLATFAVCNATLHFTGSQWKSCKESIEVRRPPTKNPSELPTSFDVVRLAYGLYTKLKAFNRTCMQSEFGLRAYQNLDVVRMAEQMPIKCGVLSGAFKQSDLLWYSQTGAMQPTRTNREICFVDEASLELKHWALLSTLLPPGCQISAEGES</sequence>
<name>A0ABP0QHT7_9DINO</name>
<feature type="chain" id="PRO_5046142755" description="Sulfotransferase" evidence="1">
    <location>
        <begin position="28"/>
        <end position="411"/>
    </location>
</feature>
<reference evidence="2 3" key="1">
    <citation type="submission" date="2024-02" db="EMBL/GenBank/DDBJ databases">
        <authorList>
            <person name="Chen Y."/>
            <person name="Shah S."/>
            <person name="Dougan E. K."/>
            <person name="Thang M."/>
            <person name="Chan C."/>
        </authorList>
    </citation>
    <scope>NUCLEOTIDE SEQUENCE [LARGE SCALE GENOMIC DNA]</scope>
</reference>
<comment type="caution">
    <text evidence="2">The sequence shown here is derived from an EMBL/GenBank/DDBJ whole genome shotgun (WGS) entry which is preliminary data.</text>
</comment>
<evidence type="ECO:0000256" key="1">
    <source>
        <dbReference type="SAM" id="SignalP"/>
    </source>
</evidence>
<gene>
    <name evidence="2" type="ORF">SCF082_LOCUS41482</name>
</gene>
<accession>A0ABP0QHT7</accession>
<dbReference type="Proteomes" id="UP001642464">
    <property type="component" value="Unassembled WGS sequence"/>
</dbReference>
<dbReference type="SUPFAM" id="SSF52540">
    <property type="entry name" value="P-loop containing nucleoside triphosphate hydrolases"/>
    <property type="match status" value="1"/>
</dbReference>
<evidence type="ECO:0000313" key="3">
    <source>
        <dbReference type="Proteomes" id="UP001642464"/>
    </source>
</evidence>
<proteinExistence type="predicted"/>
<keyword evidence="3" id="KW-1185">Reference proteome</keyword>
<dbReference type="EMBL" id="CAXAMM010039618">
    <property type="protein sequence ID" value="CAK9087767.1"/>
    <property type="molecule type" value="Genomic_DNA"/>
</dbReference>
<keyword evidence="1" id="KW-0732">Signal</keyword>